<protein>
    <submittedName>
        <fullName evidence="2">Uncharacterized protein</fullName>
    </submittedName>
</protein>
<evidence type="ECO:0000313" key="3">
    <source>
        <dbReference type="Proteomes" id="UP000523821"/>
    </source>
</evidence>
<gene>
    <name evidence="2" type="ORF">GGQ63_003794</name>
</gene>
<comment type="caution">
    <text evidence="2">The sequence shown here is derived from an EMBL/GenBank/DDBJ whole genome shotgun (WGS) entry which is preliminary data.</text>
</comment>
<evidence type="ECO:0000313" key="2">
    <source>
        <dbReference type="EMBL" id="MBB5754706.1"/>
    </source>
</evidence>
<dbReference type="EMBL" id="JACHOO010000009">
    <property type="protein sequence ID" value="MBB5754706.1"/>
    <property type="molecule type" value="Genomic_DNA"/>
</dbReference>
<accession>A0A7W9FQ55</accession>
<dbReference type="Proteomes" id="UP000523821">
    <property type="component" value="Unassembled WGS sequence"/>
</dbReference>
<feature type="region of interest" description="Disordered" evidence="1">
    <location>
        <begin position="1"/>
        <end position="48"/>
    </location>
</feature>
<evidence type="ECO:0000256" key="1">
    <source>
        <dbReference type="SAM" id="MobiDB-lite"/>
    </source>
</evidence>
<dbReference type="AlphaFoldDB" id="A0A7W9FQ55"/>
<feature type="compositionally biased region" description="Basic and acidic residues" evidence="1">
    <location>
        <begin position="37"/>
        <end position="48"/>
    </location>
</feature>
<proteinExistence type="predicted"/>
<dbReference type="RefSeq" id="WP_246429875.1">
    <property type="nucleotide sequence ID" value="NZ_JACHOO010000009.1"/>
</dbReference>
<sequence>MAVRHAPKPCDRLDPIEAVRAEREESKDTLTSRNPWHKKDTDRQKAAAEGETYATIGIRMAGCGIYRWHNDAVYGGCRRP</sequence>
<feature type="compositionally biased region" description="Basic and acidic residues" evidence="1">
    <location>
        <begin position="8"/>
        <end position="30"/>
    </location>
</feature>
<organism evidence="2 3">
    <name type="scientific">Prosthecomicrobium pneumaticum</name>
    <dbReference type="NCBI Taxonomy" id="81895"/>
    <lineage>
        <taxon>Bacteria</taxon>
        <taxon>Pseudomonadati</taxon>
        <taxon>Pseudomonadota</taxon>
        <taxon>Alphaproteobacteria</taxon>
        <taxon>Hyphomicrobiales</taxon>
        <taxon>Kaistiaceae</taxon>
        <taxon>Prosthecomicrobium</taxon>
    </lineage>
</organism>
<reference evidence="2 3" key="1">
    <citation type="submission" date="2020-08" db="EMBL/GenBank/DDBJ databases">
        <title>Genomic Encyclopedia of Type Strains, Phase IV (KMG-IV): sequencing the most valuable type-strain genomes for metagenomic binning, comparative biology and taxonomic classification.</title>
        <authorList>
            <person name="Goeker M."/>
        </authorList>
    </citation>
    <scope>NUCLEOTIDE SEQUENCE [LARGE SCALE GENOMIC DNA]</scope>
    <source>
        <strain evidence="2 3">DSM 16268</strain>
    </source>
</reference>
<name>A0A7W9FQ55_9HYPH</name>
<keyword evidence="3" id="KW-1185">Reference proteome</keyword>